<keyword evidence="4 5" id="KW-0234">DNA repair</keyword>
<protein>
    <recommendedName>
        <fullName evidence="5 7">Uracil-DNA glycosylase</fullName>
        <shortName evidence="5">UDG</shortName>
        <ecNumber evidence="5 7">3.2.2.27</ecNumber>
    </recommendedName>
</protein>
<sequence>MRKLLSFARRSSVLLAPILRSQNVVRHGAAVDEWGLPPKWSSVLAEELSTERHAALRAFVAKERAAHTVYPPPDRTLRALREVDFDDVRVVIVGQDPYHGPGQADGLAFSVAGECPTPPSLRNILKELRRDLSLPERDDDAGDLSPWASRGVLLLNTLLTVRAGQPTSHKDRGWEEFSDAVVAALVPRGVIFLLWGAHARKKVGGLLDAASTTIALEAPHPSPLSARRGFFGSGHFTKANIELEKRHLEPIDWATGVLRPSPQNATDDDDVAKGGIQVPSGTLVRIDLNCPYSEKEDAKAKGARWDPIVKTWYFLASVEEVPTAQLHFARWLPPTTMPPDLPSSSSSSSRFDEEKWPASPSQPRE</sequence>
<evidence type="ECO:0000256" key="1">
    <source>
        <dbReference type="ARBA" id="ARBA00008184"/>
    </source>
</evidence>
<feature type="domain" description="Uracil-DNA glycosylase-like" evidence="9">
    <location>
        <begin position="81"/>
        <end position="243"/>
    </location>
</feature>
<evidence type="ECO:0000256" key="8">
    <source>
        <dbReference type="SAM" id="MobiDB-lite"/>
    </source>
</evidence>
<dbReference type="Proteomes" id="UP001230188">
    <property type="component" value="Unassembled WGS sequence"/>
</dbReference>
<evidence type="ECO:0000256" key="4">
    <source>
        <dbReference type="ARBA" id="ARBA00023204"/>
    </source>
</evidence>
<dbReference type="SMART" id="SM00986">
    <property type="entry name" value="UDG"/>
    <property type="match status" value="1"/>
</dbReference>
<name>A0AAD7UFN7_9STRA</name>
<organism evidence="10 11">
    <name type="scientific">Chrysophaeum taylorii</name>
    <dbReference type="NCBI Taxonomy" id="2483200"/>
    <lineage>
        <taxon>Eukaryota</taxon>
        <taxon>Sar</taxon>
        <taxon>Stramenopiles</taxon>
        <taxon>Ochrophyta</taxon>
        <taxon>Pelagophyceae</taxon>
        <taxon>Pelagomonadales</taxon>
        <taxon>Pelagomonadaceae</taxon>
        <taxon>Chrysophaeum</taxon>
    </lineage>
</organism>
<dbReference type="InterPro" id="IPR018085">
    <property type="entry name" value="Ura-DNA_Glyclase_AS"/>
</dbReference>
<comment type="function">
    <text evidence="5 7">Excises uracil residues from the DNA which can arise as a result of misincorporation of dUMP residues by DNA polymerase or due to deamination of cytosine.</text>
</comment>
<dbReference type="GO" id="GO:0005634">
    <property type="term" value="C:nucleus"/>
    <property type="evidence" value="ECO:0007669"/>
    <property type="project" value="UniProtKB-SubCell"/>
</dbReference>
<dbReference type="NCBIfam" id="TIGR00628">
    <property type="entry name" value="ung"/>
    <property type="match status" value="1"/>
</dbReference>
<dbReference type="CDD" id="cd10027">
    <property type="entry name" value="UDG-F1-like"/>
    <property type="match status" value="1"/>
</dbReference>
<dbReference type="GO" id="GO:0004844">
    <property type="term" value="F:uracil DNA N-glycosylase activity"/>
    <property type="evidence" value="ECO:0007669"/>
    <property type="project" value="UniProtKB-UniRule"/>
</dbReference>
<evidence type="ECO:0000259" key="9">
    <source>
        <dbReference type="SMART" id="SM00986"/>
    </source>
</evidence>
<evidence type="ECO:0000256" key="2">
    <source>
        <dbReference type="ARBA" id="ARBA00022763"/>
    </source>
</evidence>
<comment type="catalytic activity">
    <reaction evidence="5 7">
        <text>Hydrolyzes single-stranded DNA or mismatched double-stranded DNA and polynucleotides, releasing free uracil.</text>
        <dbReference type="EC" id="3.2.2.27"/>
    </reaction>
</comment>
<dbReference type="Gene3D" id="3.40.470.10">
    <property type="entry name" value="Uracil-DNA glycosylase-like domain"/>
    <property type="match status" value="1"/>
</dbReference>
<gene>
    <name evidence="10" type="ORF">CTAYLR_006687</name>
</gene>
<comment type="similarity">
    <text evidence="1 5 7">Belongs to the uracil-DNA glycosylase (UDG) superfamily. UNG family.</text>
</comment>
<dbReference type="PROSITE" id="PS00130">
    <property type="entry name" value="U_DNA_GLYCOSYLASE"/>
    <property type="match status" value="1"/>
</dbReference>
<accession>A0AAD7UFN7</accession>
<evidence type="ECO:0000313" key="10">
    <source>
        <dbReference type="EMBL" id="KAJ8603098.1"/>
    </source>
</evidence>
<dbReference type="EMBL" id="JAQMWT010000361">
    <property type="protein sequence ID" value="KAJ8603098.1"/>
    <property type="molecule type" value="Genomic_DNA"/>
</dbReference>
<dbReference type="PANTHER" id="PTHR11264:SF0">
    <property type="entry name" value="URACIL-DNA GLYCOSYLASE"/>
    <property type="match status" value="1"/>
</dbReference>
<comment type="caution">
    <text evidence="10">The sequence shown here is derived from an EMBL/GenBank/DDBJ whole genome shotgun (WGS) entry which is preliminary data.</text>
</comment>
<dbReference type="Pfam" id="PF18974">
    <property type="entry name" value="DUF5710"/>
    <property type="match status" value="1"/>
</dbReference>
<dbReference type="SUPFAM" id="SSF52141">
    <property type="entry name" value="Uracil-DNA glycosylase-like"/>
    <property type="match status" value="1"/>
</dbReference>
<keyword evidence="5" id="KW-0496">Mitochondrion</keyword>
<dbReference type="InterPro" id="IPR005122">
    <property type="entry name" value="Uracil-DNA_glycosylase-like"/>
</dbReference>
<evidence type="ECO:0000256" key="7">
    <source>
        <dbReference type="RuleBase" id="RU003780"/>
    </source>
</evidence>
<keyword evidence="3 5" id="KW-0378">Hydrolase</keyword>
<dbReference type="GO" id="GO:0005739">
    <property type="term" value="C:mitochondrion"/>
    <property type="evidence" value="ECO:0007669"/>
    <property type="project" value="UniProtKB-SubCell"/>
</dbReference>
<dbReference type="GO" id="GO:0097510">
    <property type="term" value="P:base-excision repair, AP site formation via deaminated base removal"/>
    <property type="evidence" value="ECO:0007669"/>
    <property type="project" value="TreeGrafter"/>
</dbReference>
<evidence type="ECO:0000256" key="3">
    <source>
        <dbReference type="ARBA" id="ARBA00022801"/>
    </source>
</evidence>
<dbReference type="NCBIfam" id="NF003589">
    <property type="entry name" value="PRK05254.1-2"/>
    <property type="match status" value="1"/>
</dbReference>
<reference evidence="10" key="1">
    <citation type="submission" date="2023-01" db="EMBL/GenBank/DDBJ databases">
        <title>Metagenome sequencing of chrysophaentin producing Chrysophaeum taylorii.</title>
        <authorList>
            <person name="Davison J."/>
            <person name="Bewley C."/>
        </authorList>
    </citation>
    <scope>NUCLEOTIDE SEQUENCE</scope>
    <source>
        <strain evidence="10">NIES-1699</strain>
    </source>
</reference>
<dbReference type="HAMAP" id="MF_00148">
    <property type="entry name" value="UDG"/>
    <property type="match status" value="1"/>
</dbReference>
<comment type="subcellular location">
    <subcellularLocation>
        <location evidence="5">Mitochondrion</location>
    </subcellularLocation>
    <subcellularLocation>
        <location evidence="5">Nucleus</location>
    </subcellularLocation>
</comment>
<keyword evidence="2 5" id="KW-0227">DNA damage</keyword>
<dbReference type="PANTHER" id="PTHR11264">
    <property type="entry name" value="URACIL-DNA GLYCOSYLASE"/>
    <property type="match status" value="1"/>
</dbReference>
<dbReference type="Pfam" id="PF03167">
    <property type="entry name" value="UDG"/>
    <property type="match status" value="1"/>
</dbReference>
<proteinExistence type="inferred from homology"/>
<dbReference type="AlphaFoldDB" id="A0AAD7UFN7"/>
<evidence type="ECO:0000256" key="6">
    <source>
        <dbReference type="PROSITE-ProRule" id="PRU10072"/>
    </source>
</evidence>
<keyword evidence="5" id="KW-0539">Nucleus</keyword>
<evidence type="ECO:0000313" key="11">
    <source>
        <dbReference type="Proteomes" id="UP001230188"/>
    </source>
</evidence>
<dbReference type="EC" id="3.2.2.27" evidence="5 7"/>
<keyword evidence="11" id="KW-1185">Reference proteome</keyword>
<dbReference type="NCBIfam" id="NF003592">
    <property type="entry name" value="PRK05254.1-5"/>
    <property type="match status" value="1"/>
</dbReference>
<dbReference type="InterPro" id="IPR043764">
    <property type="entry name" value="DUF5710"/>
</dbReference>
<evidence type="ECO:0000256" key="5">
    <source>
        <dbReference type="HAMAP-Rule" id="MF_03166"/>
    </source>
</evidence>
<dbReference type="InterPro" id="IPR002043">
    <property type="entry name" value="UDG_fam1"/>
</dbReference>
<dbReference type="NCBIfam" id="NF003591">
    <property type="entry name" value="PRK05254.1-4"/>
    <property type="match status" value="1"/>
</dbReference>
<dbReference type="SMART" id="SM00987">
    <property type="entry name" value="UreE_C"/>
    <property type="match status" value="1"/>
</dbReference>
<dbReference type="InterPro" id="IPR036895">
    <property type="entry name" value="Uracil-DNA_glycosylase-like_sf"/>
</dbReference>
<feature type="region of interest" description="Disordered" evidence="8">
    <location>
        <begin position="334"/>
        <end position="365"/>
    </location>
</feature>
<dbReference type="NCBIfam" id="NF003588">
    <property type="entry name" value="PRK05254.1-1"/>
    <property type="match status" value="1"/>
</dbReference>
<feature type="active site" description="Proton acceptor" evidence="5 6">
    <location>
        <position position="96"/>
    </location>
</feature>